<evidence type="ECO:0000313" key="7">
    <source>
        <dbReference type="Proteomes" id="UP000823850"/>
    </source>
</evidence>
<reference evidence="6" key="1">
    <citation type="journal article" date="2021" name="PeerJ">
        <title>Extensive microbial diversity within the chicken gut microbiome revealed by metagenomics and culture.</title>
        <authorList>
            <person name="Gilroy R."/>
            <person name="Ravi A."/>
            <person name="Getino M."/>
            <person name="Pursley I."/>
            <person name="Horton D.L."/>
            <person name="Alikhan N.F."/>
            <person name="Baker D."/>
            <person name="Gharbi K."/>
            <person name="Hall N."/>
            <person name="Watson M."/>
            <person name="Adriaenssens E.M."/>
            <person name="Foster-Nyarko E."/>
            <person name="Jarju S."/>
            <person name="Secka A."/>
            <person name="Antonio M."/>
            <person name="Oren A."/>
            <person name="Chaudhuri R.R."/>
            <person name="La Ragione R."/>
            <person name="Hildebrand F."/>
            <person name="Pallen M.J."/>
        </authorList>
    </citation>
    <scope>NUCLEOTIDE SEQUENCE</scope>
    <source>
        <strain evidence="6">ChiW19-6364</strain>
    </source>
</reference>
<feature type="transmembrane region" description="Helical" evidence="5">
    <location>
        <begin position="134"/>
        <end position="153"/>
    </location>
</feature>
<dbReference type="Proteomes" id="UP000823850">
    <property type="component" value="Unassembled WGS sequence"/>
</dbReference>
<evidence type="ECO:0000256" key="2">
    <source>
        <dbReference type="ARBA" id="ARBA00022692"/>
    </source>
</evidence>
<dbReference type="PANTHER" id="PTHR35529:SF2">
    <property type="entry name" value="SPORULATION PROTEIN YTAF-RELATED"/>
    <property type="match status" value="1"/>
</dbReference>
<accession>A0A9D2U4U8</accession>
<reference evidence="6" key="2">
    <citation type="submission" date="2021-04" db="EMBL/GenBank/DDBJ databases">
        <authorList>
            <person name="Gilroy R."/>
        </authorList>
    </citation>
    <scope>NUCLEOTIDE SEQUENCE</scope>
    <source>
        <strain evidence="6">ChiW19-6364</strain>
    </source>
</reference>
<evidence type="ECO:0000313" key="6">
    <source>
        <dbReference type="EMBL" id="HJD40725.1"/>
    </source>
</evidence>
<evidence type="ECO:0000256" key="1">
    <source>
        <dbReference type="ARBA" id="ARBA00022475"/>
    </source>
</evidence>
<proteinExistence type="predicted"/>
<evidence type="ECO:0000256" key="4">
    <source>
        <dbReference type="ARBA" id="ARBA00023136"/>
    </source>
</evidence>
<feature type="transmembrane region" description="Helical" evidence="5">
    <location>
        <begin position="6"/>
        <end position="29"/>
    </location>
</feature>
<feature type="transmembrane region" description="Helical" evidence="5">
    <location>
        <begin position="107"/>
        <end position="128"/>
    </location>
</feature>
<sequence>MNGIAFLNGVLLIAALTTDSFVVSFSYGVRNVRIPFKYVLVMNMVMSWILAGGLWTGSLMERVFPRKYGLAAGGIVLLGMGAYRIGKGFLKKEKKEERIKEMSFFQAVFMAVLLSLDGLAAGIGTGLAEIGGELLISGTFAGGILMMIAGWKTGRHFQRLFQRDLSWVSGVCLLTIGVGILCKL</sequence>
<feature type="transmembrane region" description="Helical" evidence="5">
    <location>
        <begin position="68"/>
        <end position="86"/>
    </location>
</feature>
<dbReference type="EMBL" id="DWUX01000209">
    <property type="protein sequence ID" value="HJD40725.1"/>
    <property type="molecule type" value="Genomic_DNA"/>
</dbReference>
<comment type="caution">
    <text evidence="6">The sequence shown here is derived from an EMBL/GenBank/DDBJ whole genome shotgun (WGS) entry which is preliminary data.</text>
</comment>
<organism evidence="6 7">
    <name type="scientific">Candidatus Blautia stercoripullorum</name>
    <dbReference type="NCBI Taxonomy" id="2838502"/>
    <lineage>
        <taxon>Bacteria</taxon>
        <taxon>Bacillati</taxon>
        <taxon>Bacillota</taxon>
        <taxon>Clostridia</taxon>
        <taxon>Lachnospirales</taxon>
        <taxon>Lachnospiraceae</taxon>
        <taxon>Blautia</taxon>
    </lineage>
</organism>
<keyword evidence="1" id="KW-1003">Cell membrane</keyword>
<keyword evidence="4 5" id="KW-0472">Membrane</keyword>
<dbReference type="InterPro" id="IPR003810">
    <property type="entry name" value="Mntp/YtaF"/>
</dbReference>
<dbReference type="Pfam" id="PF02659">
    <property type="entry name" value="Mntp"/>
    <property type="match status" value="1"/>
</dbReference>
<feature type="transmembrane region" description="Helical" evidence="5">
    <location>
        <begin position="36"/>
        <end position="56"/>
    </location>
</feature>
<protein>
    <submittedName>
        <fullName evidence="6">Manganese efflux pump</fullName>
    </submittedName>
</protein>
<name>A0A9D2U4U8_9FIRM</name>
<dbReference type="AlphaFoldDB" id="A0A9D2U4U8"/>
<evidence type="ECO:0000256" key="5">
    <source>
        <dbReference type="SAM" id="Phobius"/>
    </source>
</evidence>
<keyword evidence="2 5" id="KW-0812">Transmembrane</keyword>
<evidence type="ECO:0000256" key="3">
    <source>
        <dbReference type="ARBA" id="ARBA00022989"/>
    </source>
</evidence>
<dbReference type="PANTHER" id="PTHR35529">
    <property type="entry name" value="MANGANESE EFFLUX PUMP MNTP-RELATED"/>
    <property type="match status" value="1"/>
</dbReference>
<gene>
    <name evidence="6" type="ORF">H9913_11935</name>
</gene>
<keyword evidence="3 5" id="KW-1133">Transmembrane helix</keyword>
<feature type="transmembrane region" description="Helical" evidence="5">
    <location>
        <begin position="165"/>
        <end position="181"/>
    </location>
</feature>